<protein>
    <submittedName>
        <fullName evidence="2">META domain-containing protein</fullName>
    </submittedName>
</protein>
<feature type="domain" description="DUF306" evidence="1">
    <location>
        <begin position="48"/>
        <end position="128"/>
    </location>
</feature>
<evidence type="ECO:0000313" key="2">
    <source>
        <dbReference type="EMBL" id="TKZ34326.1"/>
    </source>
</evidence>
<dbReference type="Proteomes" id="UP000310168">
    <property type="component" value="Unassembled WGS sequence"/>
</dbReference>
<sequence length="137" mass="16189">MIKKIILFFIIFIFLININSCSTYRETLNMSVSTLNGKTYQLVNMFADAGITISFYEKEFYGYSGFNTYFGEYEIRRGNNVLFRNISMTKMNEMAEIEEIEKEYIDYITKAYSIEFTIDGIKIKTLDDGELIFKRLR</sequence>
<dbReference type="Pfam" id="PF03724">
    <property type="entry name" value="META"/>
    <property type="match status" value="1"/>
</dbReference>
<comment type="caution">
    <text evidence="2">The sequence shown here is derived from an EMBL/GenBank/DDBJ whole genome shotgun (WGS) entry which is preliminary data.</text>
</comment>
<evidence type="ECO:0000259" key="1">
    <source>
        <dbReference type="Pfam" id="PF03724"/>
    </source>
</evidence>
<evidence type="ECO:0000313" key="3">
    <source>
        <dbReference type="Proteomes" id="UP000310168"/>
    </source>
</evidence>
<keyword evidence="3" id="KW-1185">Reference proteome</keyword>
<accession>A0ABY2TQ78</accession>
<proteinExistence type="predicted"/>
<dbReference type="InterPro" id="IPR005184">
    <property type="entry name" value="DUF306_Meta_HslJ"/>
</dbReference>
<reference evidence="2 3" key="1">
    <citation type="journal article" date="2019" name="Anaerobe">
        <title>Brachyspira catarrhinii sp. nov., an anaerobic intestinal spirochaete isolated from vervet monkeys may have been misidentified as Brachyspira aalborgi in previous studies.</title>
        <authorList>
            <person name="Phillips N.D."/>
            <person name="La T."/>
            <person name="Hampson D.J."/>
        </authorList>
    </citation>
    <scope>NUCLEOTIDE SEQUENCE [LARGE SCALE GENOMIC DNA]</scope>
    <source>
        <strain evidence="2 3">Z12</strain>
    </source>
</reference>
<dbReference type="Gene3D" id="2.40.128.270">
    <property type="match status" value="1"/>
</dbReference>
<organism evidence="2 3">
    <name type="scientific">Brachyspira catarrhinii</name>
    <dbReference type="NCBI Taxonomy" id="2528966"/>
    <lineage>
        <taxon>Bacteria</taxon>
        <taxon>Pseudomonadati</taxon>
        <taxon>Spirochaetota</taxon>
        <taxon>Spirochaetia</taxon>
        <taxon>Brachyspirales</taxon>
        <taxon>Brachyspiraceae</taxon>
        <taxon>Brachyspira</taxon>
    </lineage>
</organism>
<dbReference type="InterPro" id="IPR038670">
    <property type="entry name" value="HslJ-like_sf"/>
</dbReference>
<name>A0ABY2TQ78_9SPIR</name>
<dbReference type="EMBL" id="SJDU01000203">
    <property type="protein sequence ID" value="TKZ34326.1"/>
    <property type="molecule type" value="Genomic_DNA"/>
</dbReference>
<gene>
    <name evidence="2" type="ORF">EZH24_07985</name>
</gene>